<dbReference type="SUPFAM" id="SSF51391">
    <property type="entry name" value="Thiamin phosphate synthase"/>
    <property type="match status" value="1"/>
</dbReference>
<dbReference type="EC" id="2.5.1.3" evidence="10"/>
<comment type="catalytic activity">
    <reaction evidence="8 10">
        <text>2-(2-carboxy-4-methylthiazol-5-yl)ethyl phosphate + 4-amino-2-methyl-5-(diphosphooxymethyl)pyrimidine + 2 H(+) = thiamine phosphate + CO2 + diphosphate</text>
        <dbReference type="Rhea" id="RHEA:47848"/>
        <dbReference type="ChEBI" id="CHEBI:15378"/>
        <dbReference type="ChEBI" id="CHEBI:16526"/>
        <dbReference type="ChEBI" id="CHEBI:33019"/>
        <dbReference type="ChEBI" id="CHEBI:37575"/>
        <dbReference type="ChEBI" id="CHEBI:57841"/>
        <dbReference type="ChEBI" id="CHEBI:62890"/>
        <dbReference type="EC" id="2.5.1.3"/>
    </reaction>
</comment>
<comment type="catalytic activity">
    <reaction evidence="9 10">
        <text>2-[(2R,5Z)-2-carboxy-4-methylthiazol-5(2H)-ylidene]ethyl phosphate + 4-amino-2-methyl-5-(diphosphooxymethyl)pyrimidine + 2 H(+) = thiamine phosphate + CO2 + diphosphate</text>
        <dbReference type="Rhea" id="RHEA:47844"/>
        <dbReference type="ChEBI" id="CHEBI:15378"/>
        <dbReference type="ChEBI" id="CHEBI:16526"/>
        <dbReference type="ChEBI" id="CHEBI:33019"/>
        <dbReference type="ChEBI" id="CHEBI:37575"/>
        <dbReference type="ChEBI" id="CHEBI:57841"/>
        <dbReference type="ChEBI" id="CHEBI:62899"/>
        <dbReference type="EC" id="2.5.1.3"/>
    </reaction>
</comment>
<feature type="binding site" evidence="10">
    <location>
        <position position="92"/>
    </location>
    <ligand>
        <name>Mg(2+)</name>
        <dbReference type="ChEBI" id="CHEBI:18420"/>
    </ligand>
</feature>
<evidence type="ECO:0000256" key="8">
    <source>
        <dbReference type="ARBA" id="ARBA00047851"/>
    </source>
</evidence>
<evidence type="ECO:0000313" key="13">
    <source>
        <dbReference type="Proteomes" id="UP001501521"/>
    </source>
</evidence>
<dbReference type="RefSeq" id="WP_345579738.1">
    <property type="nucleotide sequence ID" value="NZ_BAABLV010000016.1"/>
</dbReference>
<proteinExistence type="inferred from homology"/>
<dbReference type="InterPro" id="IPR022998">
    <property type="entry name" value="ThiamineP_synth_TenI"/>
</dbReference>
<evidence type="ECO:0000256" key="1">
    <source>
        <dbReference type="ARBA" id="ARBA00003814"/>
    </source>
</evidence>
<dbReference type="PANTHER" id="PTHR20857">
    <property type="entry name" value="THIAMINE-PHOSPHATE PYROPHOSPHORYLASE"/>
    <property type="match status" value="1"/>
</dbReference>
<gene>
    <name evidence="10" type="primary">thiE</name>
    <name evidence="12" type="ORF">GCM10025789_09460</name>
</gene>
<evidence type="ECO:0000256" key="5">
    <source>
        <dbReference type="ARBA" id="ARBA00022842"/>
    </source>
</evidence>
<accession>A0ABP9F7A5</accession>
<sequence length="225" mass="22958">MIDLRCYVVTTGHGPDVVAKVAAAAGAGAGVVQVREKFLPARELLRLTLEVGRAVHRANPASRVVVNDRADVAFAAMQESPWVHGVHLGQDDLPPAAARALLGPDAVIGLTTGTLAMVRAADELAGVVDYLGSGPFRRTPTKDSGRQPVGLEGYPPMVAATRLPIVAIGDVQPADAEALAGTGVAGVAVVRAVMGAEDPAAVVGEILRGFTRGAARPGGRGDSRA</sequence>
<reference evidence="13" key="1">
    <citation type="journal article" date="2019" name="Int. J. Syst. Evol. Microbiol.">
        <title>The Global Catalogue of Microorganisms (GCM) 10K type strain sequencing project: providing services to taxonomists for standard genome sequencing and annotation.</title>
        <authorList>
            <consortium name="The Broad Institute Genomics Platform"/>
            <consortium name="The Broad Institute Genome Sequencing Center for Infectious Disease"/>
            <person name="Wu L."/>
            <person name="Ma J."/>
        </authorList>
    </citation>
    <scope>NUCLEOTIDE SEQUENCE [LARGE SCALE GENOMIC DNA]</scope>
    <source>
        <strain evidence="13">JCM 19125</strain>
    </source>
</reference>
<dbReference type="Proteomes" id="UP001501521">
    <property type="component" value="Unassembled WGS sequence"/>
</dbReference>
<keyword evidence="6 10" id="KW-0784">Thiamine biosynthesis</keyword>
<feature type="binding site" evidence="10">
    <location>
        <position position="142"/>
    </location>
    <ligand>
        <name>4-amino-2-methyl-5-(diphosphooxymethyl)pyrimidine</name>
        <dbReference type="ChEBI" id="CHEBI:57841"/>
    </ligand>
</feature>
<dbReference type="EMBL" id="BAABLV010000016">
    <property type="protein sequence ID" value="GAA4894337.1"/>
    <property type="molecule type" value="Genomic_DNA"/>
</dbReference>
<feature type="domain" description="Thiamine phosphate synthase/TenI" evidence="11">
    <location>
        <begin position="6"/>
        <end position="193"/>
    </location>
</feature>
<evidence type="ECO:0000313" key="12">
    <source>
        <dbReference type="EMBL" id="GAA4894337.1"/>
    </source>
</evidence>
<evidence type="ECO:0000256" key="7">
    <source>
        <dbReference type="ARBA" id="ARBA00047334"/>
    </source>
</evidence>
<comment type="caution">
    <text evidence="12">The sequence shown here is derived from an EMBL/GenBank/DDBJ whole genome shotgun (WGS) entry which is preliminary data.</text>
</comment>
<dbReference type="InterPro" id="IPR036206">
    <property type="entry name" value="ThiamineP_synth_sf"/>
</dbReference>
<comment type="caution">
    <text evidence="10">Lacks conserved residue(s) required for the propagation of feature annotation.</text>
</comment>
<feature type="binding site" evidence="10">
    <location>
        <begin position="139"/>
        <end position="141"/>
    </location>
    <ligand>
        <name>2-[(2R,5Z)-2-carboxy-4-methylthiazol-5(2H)-ylidene]ethyl phosphate</name>
        <dbReference type="ChEBI" id="CHEBI:62899"/>
    </ligand>
</feature>
<comment type="cofactor">
    <cofactor evidence="10">
        <name>Mg(2+)</name>
        <dbReference type="ChEBI" id="CHEBI:18420"/>
    </cofactor>
    <text evidence="10">Binds 1 Mg(2+) ion per subunit.</text>
</comment>
<evidence type="ECO:0000256" key="3">
    <source>
        <dbReference type="ARBA" id="ARBA00022679"/>
    </source>
</evidence>
<name>A0ABP9F7A5_9ACTN</name>
<keyword evidence="13" id="KW-1185">Reference proteome</keyword>
<dbReference type="InterPro" id="IPR013785">
    <property type="entry name" value="Aldolase_TIM"/>
</dbReference>
<dbReference type="InterPro" id="IPR034291">
    <property type="entry name" value="TMP_synthase"/>
</dbReference>
<evidence type="ECO:0000256" key="4">
    <source>
        <dbReference type="ARBA" id="ARBA00022723"/>
    </source>
</evidence>
<evidence type="ECO:0000259" key="11">
    <source>
        <dbReference type="Pfam" id="PF02581"/>
    </source>
</evidence>
<comment type="pathway">
    <text evidence="2 10">Cofactor biosynthesis; thiamine diphosphate biosynthesis; thiamine phosphate from 4-amino-2-methyl-5-diphosphomethylpyrimidine and 4-methyl-5-(2-phosphoethyl)-thiazole: step 1/1.</text>
</comment>
<organism evidence="12 13">
    <name type="scientific">Tessaracoccus lubricantis</name>
    <dbReference type="NCBI Taxonomy" id="545543"/>
    <lineage>
        <taxon>Bacteria</taxon>
        <taxon>Bacillati</taxon>
        <taxon>Actinomycetota</taxon>
        <taxon>Actinomycetes</taxon>
        <taxon>Propionibacteriales</taxon>
        <taxon>Propionibacteriaceae</taxon>
        <taxon>Tessaracoccus</taxon>
    </lineage>
</organism>
<comment type="function">
    <text evidence="1 10">Condenses 4-methyl-5-(beta-hydroxyethyl)thiazole monophosphate (THZ-P) and 2-methyl-4-amino-5-hydroxymethyl pyrimidine pyrophosphate (HMP-PP) to form thiamine monophosphate (TMP).</text>
</comment>
<protein>
    <recommendedName>
        <fullName evidence="10">Thiamine-phosphate synthase</fullName>
        <shortName evidence="10">TP synthase</shortName>
        <shortName evidence="10">TPS</shortName>
        <ecNumber evidence="10">2.5.1.3</ecNumber>
    </recommendedName>
    <alternativeName>
        <fullName evidence="10">Thiamine-phosphate pyrophosphorylase</fullName>
        <shortName evidence="10">TMP pyrophosphorylase</shortName>
        <shortName evidence="10">TMP-PPase</shortName>
    </alternativeName>
</protein>
<evidence type="ECO:0000256" key="10">
    <source>
        <dbReference type="HAMAP-Rule" id="MF_00097"/>
    </source>
</evidence>
<dbReference type="Gene3D" id="3.20.20.70">
    <property type="entry name" value="Aldolase class I"/>
    <property type="match status" value="1"/>
</dbReference>
<feature type="binding site" evidence="10">
    <location>
        <position position="68"/>
    </location>
    <ligand>
        <name>Mg(2+)</name>
        <dbReference type="ChEBI" id="CHEBI:18420"/>
    </ligand>
</feature>
<dbReference type="CDD" id="cd00564">
    <property type="entry name" value="TMP_TenI"/>
    <property type="match status" value="1"/>
</dbReference>
<keyword evidence="4 10" id="KW-0479">Metal-binding</keyword>
<evidence type="ECO:0000256" key="6">
    <source>
        <dbReference type="ARBA" id="ARBA00022977"/>
    </source>
</evidence>
<evidence type="ECO:0000256" key="2">
    <source>
        <dbReference type="ARBA" id="ARBA00005165"/>
    </source>
</evidence>
<dbReference type="HAMAP" id="MF_00097">
    <property type="entry name" value="TMP_synthase"/>
    <property type="match status" value="1"/>
</dbReference>
<keyword evidence="3 10" id="KW-0808">Transferase</keyword>
<feature type="binding site" evidence="10">
    <location>
        <position position="111"/>
    </location>
    <ligand>
        <name>4-amino-2-methyl-5-(diphosphooxymethyl)pyrimidine</name>
        <dbReference type="ChEBI" id="CHEBI:57841"/>
    </ligand>
</feature>
<evidence type="ECO:0000256" key="9">
    <source>
        <dbReference type="ARBA" id="ARBA00047883"/>
    </source>
</evidence>
<dbReference type="NCBIfam" id="NF000740">
    <property type="entry name" value="PRK00043.3-4"/>
    <property type="match status" value="1"/>
</dbReference>
<feature type="binding site" evidence="10">
    <location>
        <position position="67"/>
    </location>
    <ligand>
        <name>4-amino-2-methyl-5-(diphosphooxymethyl)pyrimidine</name>
        <dbReference type="ChEBI" id="CHEBI:57841"/>
    </ligand>
</feature>
<keyword evidence="5 10" id="KW-0460">Magnesium</keyword>
<feature type="binding site" evidence="10">
    <location>
        <begin position="33"/>
        <end position="37"/>
    </location>
    <ligand>
        <name>4-amino-2-methyl-5-(diphosphooxymethyl)pyrimidine</name>
        <dbReference type="ChEBI" id="CHEBI:57841"/>
    </ligand>
</feature>
<dbReference type="Pfam" id="PF02581">
    <property type="entry name" value="TMP-TENI"/>
    <property type="match status" value="1"/>
</dbReference>
<comment type="catalytic activity">
    <reaction evidence="7 10">
        <text>4-methyl-5-(2-phosphooxyethyl)-thiazole + 4-amino-2-methyl-5-(diphosphooxymethyl)pyrimidine + H(+) = thiamine phosphate + diphosphate</text>
        <dbReference type="Rhea" id="RHEA:22328"/>
        <dbReference type="ChEBI" id="CHEBI:15378"/>
        <dbReference type="ChEBI" id="CHEBI:33019"/>
        <dbReference type="ChEBI" id="CHEBI:37575"/>
        <dbReference type="ChEBI" id="CHEBI:57841"/>
        <dbReference type="ChEBI" id="CHEBI:58296"/>
        <dbReference type="EC" id="2.5.1.3"/>
    </reaction>
</comment>
<dbReference type="PANTHER" id="PTHR20857:SF15">
    <property type="entry name" value="THIAMINE-PHOSPHATE SYNTHASE"/>
    <property type="match status" value="1"/>
</dbReference>
<comment type="similarity">
    <text evidence="10">Belongs to the thiamine-phosphate synthase family.</text>
</comment>